<dbReference type="Proteomes" id="UP000492821">
    <property type="component" value="Unassembled WGS sequence"/>
</dbReference>
<sequence length="83" mass="9207">MTRSSQRSPASTRPTAIAITTRPANGPRSIRCKMASRLRQHSGYKTLHPAPGLFPITYFSSVISLGESLFNVRAFHRCESQCL</sequence>
<dbReference type="AlphaFoldDB" id="A0A7E4V3N6"/>
<evidence type="ECO:0000256" key="1">
    <source>
        <dbReference type="SAM" id="MobiDB-lite"/>
    </source>
</evidence>
<organism evidence="2 3">
    <name type="scientific">Panagrellus redivivus</name>
    <name type="common">Microworm</name>
    <dbReference type="NCBI Taxonomy" id="6233"/>
    <lineage>
        <taxon>Eukaryota</taxon>
        <taxon>Metazoa</taxon>
        <taxon>Ecdysozoa</taxon>
        <taxon>Nematoda</taxon>
        <taxon>Chromadorea</taxon>
        <taxon>Rhabditida</taxon>
        <taxon>Tylenchina</taxon>
        <taxon>Panagrolaimomorpha</taxon>
        <taxon>Panagrolaimoidea</taxon>
        <taxon>Panagrolaimidae</taxon>
        <taxon>Panagrellus</taxon>
    </lineage>
</organism>
<reference evidence="3" key="2">
    <citation type="submission" date="2020-10" db="UniProtKB">
        <authorList>
            <consortium name="WormBaseParasite"/>
        </authorList>
    </citation>
    <scope>IDENTIFICATION</scope>
</reference>
<accession>A0A7E4V3N6</accession>
<proteinExistence type="predicted"/>
<reference evidence="2" key="1">
    <citation type="journal article" date="2013" name="Genetics">
        <title>The draft genome and transcriptome of Panagrellus redivivus are shaped by the harsh demands of a free-living lifestyle.</title>
        <authorList>
            <person name="Srinivasan J."/>
            <person name="Dillman A.R."/>
            <person name="Macchietto M.G."/>
            <person name="Heikkinen L."/>
            <person name="Lakso M."/>
            <person name="Fracchia K.M."/>
            <person name="Antoshechkin I."/>
            <person name="Mortazavi A."/>
            <person name="Wong G."/>
            <person name="Sternberg P.W."/>
        </authorList>
    </citation>
    <scope>NUCLEOTIDE SEQUENCE [LARGE SCALE GENOMIC DNA]</scope>
    <source>
        <strain evidence="2">MT8872</strain>
    </source>
</reference>
<dbReference type="WBParaSite" id="Pan_g16103.t1">
    <property type="protein sequence ID" value="Pan_g16103.t1"/>
    <property type="gene ID" value="Pan_g16103"/>
</dbReference>
<feature type="region of interest" description="Disordered" evidence="1">
    <location>
        <begin position="1"/>
        <end position="26"/>
    </location>
</feature>
<evidence type="ECO:0000313" key="2">
    <source>
        <dbReference type="Proteomes" id="UP000492821"/>
    </source>
</evidence>
<evidence type="ECO:0000313" key="3">
    <source>
        <dbReference type="WBParaSite" id="Pan_g16103.t1"/>
    </source>
</evidence>
<keyword evidence="2" id="KW-1185">Reference proteome</keyword>
<name>A0A7E4V3N6_PANRE</name>
<protein>
    <submittedName>
        <fullName evidence="3">Uncharacterized protein</fullName>
    </submittedName>
</protein>
<feature type="compositionally biased region" description="Polar residues" evidence="1">
    <location>
        <begin position="1"/>
        <end position="14"/>
    </location>
</feature>